<organism evidence="2 3">
    <name type="scientific">Synechococcus phage S-H9-2</name>
    <dbReference type="NCBI Taxonomy" id="2783669"/>
    <lineage>
        <taxon>Viruses</taxon>
        <taxon>Duplodnaviria</taxon>
        <taxon>Heunggongvirae</taxon>
        <taxon>Uroviricota</taxon>
        <taxon>Caudoviricetes</taxon>
        <taxon>Pantevenvirales</taxon>
        <taxon>Kyanoviridae</taxon>
        <taxon>Yushanluvirus</taxon>
        <taxon>Yushanluvirus satich</taxon>
    </lineage>
</organism>
<name>A0A873WJU8_9CAUD</name>
<dbReference type="EMBL" id="MW147367">
    <property type="protein sequence ID" value="QPB08345.1"/>
    <property type="molecule type" value="Genomic_DNA"/>
</dbReference>
<dbReference type="RefSeq" id="YP_010669330.1">
    <property type="nucleotide sequence ID" value="NC_070960.1"/>
</dbReference>
<reference evidence="2" key="1">
    <citation type="submission" date="2020-10" db="EMBL/GenBank/DDBJ databases">
        <title>The Isolation and Genome Sequence of a Novel Cyanophage S-H9-2 from the Yellow Sea, China.</title>
        <authorList>
            <person name="Jiang T."/>
            <person name="Luo L."/>
        </authorList>
    </citation>
    <scope>NUCLEOTIDE SEQUENCE</scope>
</reference>
<keyword evidence="3" id="KW-1185">Reference proteome</keyword>
<proteinExistence type="predicted"/>
<keyword evidence="1" id="KW-0472">Membrane</keyword>
<accession>A0A873WJU8</accession>
<protein>
    <submittedName>
        <fullName evidence="2">Uncharacterized protein</fullName>
    </submittedName>
</protein>
<evidence type="ECO:0000313" key="2">
    <source>
        <dbReference type="EMBL" id="QPB08345.1"/>
    </source>
</evidence>
<sequence>MWRLWSYALGRKEGRSNREANIIACIRTLIFISYLVTNCFIIAGVIRHWDGGTKRLPEFNQSN</sequence>
<dbReference type="GeneID" id="77945500"/>
<dbReference type="KEGG" id="vg:77945500"/>
<keyword evidence="1" id="KW-0812">Transmembrane</keyword>
<feature type="transmembrane region" description="Helical" evidence="1">
    <location>
        <begin position="20"/>
        <end position="46"/>
    </location>
</feature>
<dbReference type="Proteomes" id="UP000662754">
    <property type="component" value="Segment"/>
</dbReference>
<evidence type="ECO:0000313" key="3">
    <source>
        <dbReference type="Proteomes" id="UP000662754"/>
    </source>
</evidence>
<evidence type="ECO:0000256" key="1">
    <source>
        <dbReference type="SAM" id="Phobius"/>
    </source>
</evidence>
<keyword evidence="1" id="KW-1133">Transmembrane helix</keyword>